<dbReference type="NCBIfam" id="TIGR00797">
    <property type="entry name" value="matE"/>
    <property type="match status" value="1"/>
</dbReference>
<dbReference type="InterPro" id="IPR002528">
    <property type="entry name" value="MATE_fam"/>
</dbReference>
<feature type="transmembrane region" description="Helical" evidence="8">
    <location>
        <begin position="230"/>
        <end position="250"/>
    </location>
</feature>
<comment type="caution">
    <text evidence="9">The sequence shown here is derived from an EMBL/GenBank/DDBJ whole genome shotgun (WGS) entry which is preliminary data.</text>
</comment>
<dbReference type="GO" id="GO:0042910">
    <property type="term" value="F:xenobiotic transmembrane transporter activity"/>
    <property type="evidence" value="ECO:0007669"/>
    <property type="project" value="InterPro"/>
</dbReference>
<comment type="subcellular location">
    <subcellularLocation>
        <location evidence="1">Cell membrane</location>
        <topology evidence="1">Multi-pass membrane protein</topology>
    </subcellularLocation>
</comment>
<dbReference type="InterPro" id="IPR048279">
    <property type="entry name" value="MdtK-like"/>
</dbReference>
<comment type="similarity">
    <text evidence="2">Belongs to the multi antimicrobial extrusion (MATE) (TC 2.A.66.1) family.</text>
</comment>
<feature type="transmembrane region" description="Helical" evidence="8">
    <location>
        <begin position="388"/>
        <end position="407"/>
    </location>
</feature>
<dbReference type="PIRSF" id="PIRSF006603">
    <property type="entry name" value="DinF"/>
    <property type="match status" value="1"/>
</dbReference>
<evidence type="ECO:0000256" key="2">
    <source>
        <dbReference type="ARBA" id="ARBA00010199"/>
    </source>
</evidence>
<reference evidence="9 10" key="1">
    <citation type="submission" date="2013-08" db="EMBL/GenBank/DDBJ databases">
        <authorList>
            <person name="Huang J."/>
            <person name="Wang G."/>
        </authorList>
    </citation>
    <scope>NUCLEOTIDE SEQUENCE [LARGE SCALE GENOMIC DNA]</scope>
    <source>
        <strain evidence="9 10">JSM 072002</strain>
    </source>
</reference>
<dbReference type="EMBL" id="AVPG01000018">
    <property type="protein sequence ID" value="KGX85861.1"/>
    <property type="molecule type" value="Genomic_DNA"/>
</dbReference>
<dbReference type="AlphaFoldDB" id="A0A0A5FYG7"/>
<dbReference type="CDD" id="cd13134">
    <property type="entry name" value="MATE_like_8"/>
    <property type="match status" value="1"/>
</dbReference>
<accession>A0A0A5FYG7</accession>
<dbReference type="GO" id="GO:0005886">
    <property type="term" value="C:plasma membrane"/>
    <property type="evidence" value="ECO:0007669"/>
    <property type="project" value="UniProtKB-SubCell"/>
</dbReference>
<feature type="transmembrane region" description="Helical" evidence="8">
    <location>
        <begin position="20"/>
        <end position="41"/>
    </location>
</feature>
<protein>
    <submittedName>
        <fullName evidence="9">Transporter</fullName>
    </submittedName>
</protein>
<evidence type="ECO:0000256" key="8">
    <source>
        <dbReference type="SAM" id="Phobius"/>
    </source>
</evidence>
<proteinExistence type="inferred from homology"/>
<feature type="transmembrane region" description="Helical" evidence="8">
    <location>
        <begin position="361"/>
        <end position="382"/>
    </location>
</feature>
<dbReference type="InterPro" id="IPR047135">
    <property type="entry name" value="YsiQ"/>
</dbReference>
<dbReference type="GO" id="GO:0015297">
    <property type="term" value="F:antiporter activity"/>
    <property type="evidence" value="ECO:0007669"/>
    <property type="project" value="InterPro"/>
</dbReference>
<gene>
    <name evidence="9" type="ORF">N784_06610</name>
</gene>
<feature type="transmembrane region" description="Helical" evidence="8">
    <location>
        <begin position="134"/>
        <end position="155"/>
    </location>
</feature>
<evidence type="ECO:0000256" key="6">
    <source>
        <dbReference type="ARBA" id="ARBA00022989"/>
    </source>
</evidence>
<keyword evidence="7 8" id="KW-0472">Membrane</keyword>
<feature type="transmembrane region" description="Helical" evidence="8">
    <location>
        <begin position="296"/>
        <end position="317"/>
    </location>
</feature>
<feature type="transmembrane region" description="Helical" evidence="8">
    <location>
        <begin position="62"/>
        <end position="84"/>
    </location>
</feature>
<evidence type="ECO:0000256" key="5">
    <source>
        <dbReference type="ARBA" id="ARBA00022692"/>
    </source>
</evidence>
<dbReference type="PANTHER" id="PTHR42925">
    <property type="entry name" value="MULTIDRUG AND TOXIN EFFLUX PROTEIN MATE FAMILY"/>
    <property type="match status" value="1"/>
</dbReference>
<keyword evidence="10" id="KW-1185">Reference proteome</keyword>
<keyword evidence="3" id="KW-0813">Transport</keyword>
<dbReference type="Pfam" id="PF01554">
    <property type="entry name" value="MatE"/>
    <property type="match status" value="2"/>
</dbReference>
<evidence type="ECO:0000313" key="9">
    <source>
        <dbReference type="EMBL" id="KGX85861.1"/>
    </source>
</evidence>
<evidence type="ECO:0000256" key="3">
    <source>
        <dbReference type="ARBA" id="ARBA00022448"/>
    </source>
</evidence>
<sequence length="424" mass="46918">MLLGNMDVLMLSQYSDASVAAVGLANQIIIVTTMIYGFINIGTTIQLTQLSSTDQQEKSAKVVTHALYLNIGFTLVISTVLILFKDTLLHIIQTPVSLKEEASTYLTIITYGLLFHAIFNVIGSMLKSYSMVRYVMFATIFMNILNIVLNYIVLLTPVTIIGEGVQGVANATNMSRIVGMLIVGGYFLKRKHYLFGPLNWTDVTKHHFKRILVLGIPSAGEHVSYNMSQVIITGFIASLGAITITAKIYAQTITSVVFALSLAISQAAQIITGKLIGIQRKEEAYQFSVRTLWRSIIITTLFTAVIALLSSYVLSFFTSNEQIKLLTLQLVCLSIALEPARASNVLLVSALNVAGDVKYPVLVSIIVMWGFVIPMSYVVGVWLGYGLIGIWIVFIIDEWVRAFFLFLRWRKGQWKSLNVVGDST</sequence>
<feature type="transmembrane region" description="Helical" evidence="8">
    <location>
        <begin position="256"/>
        <end position="276"/>
    </location>
</feature>
<dbReference type="Proteomes" id="UP000030401">
    <property type="component" value="Unassembled WGS sequence"/>
</dbReference>
<evidence type="ECO:0000313" key="10">
    <source>
        <dbReference type="Proteomes" id="UP000030401"/>
    </source>
</evidence>
<name>A0A0A5FYG7_9BACI</name>
<dbReference type="eggNOG" id="COG0534">
    <property type="taxonomic scope" value="Bacteria"/>
</dbReference>
<organism evidence="9 10">
    <name type="scientific">Pontibacillus litoralis JSM 072002</name>
    <dbReference type="NCBI Taxonomy" id="1385512"/>
    <lineage>
        <taxon>Bacteria</taxon>
        <taxon>Bacillati</taxon>
        <taxon>Bacillota</taxon>
        <taxon>Bacilli</taxon>
        <taxon>Bacillales</taxon>
        <taxon>Bacillaceae</taxon>
        <taxon>Pontibacillus</taxon>
    </lineage>
</organism>
<keyword evidence="6 8" id="KW-1133">Transmembrane helix</keyword>
<feature type="transmembrane region" description="Helical" evidence="8">
    <location>
        <begin position="104"/>
        <end position="122"/>
    </location>
</feature>
<keyword evidence="5 8" id="KW-0812">Transmembrane</keyword>
<evidence type="ECO:0000256" key="7">
    <source>
        <dbReference type="ARBA" id="ARBA00023136"/>
    </source>
</evidence>
<evidence type="ECO:0000256" key="4">
    <source>
        <dbReference type="ARBA" id="ARBA00022475"/>
    </source>
</evidence>
<evidence type="ECO:0000256" key="1">
    <source>
        <dbReference type="ARBA" id="ARBA00004651"/>
    </source>
</evidence>
<dbReference type="PANTHER" id="PTHR42925:SF1">
    <property type="entry name" value="VIRULENCE FACTOR MVIN"/>
    <property type="match status" value="1"/>
</dbReference>
<dbReference type="STRING" id="1385512.N784_06610"/>
<keyword evidence="4" id="KW-1003">Cell membrane</keyword>